<sequence length="172" mass="18869">MIVCPFCGKENTEGSDLCDDCQQSLTDVGLAQELSETERGLVKDRISSLNPNEPLAVSPSATIAEVLRTMVEKRIGCVMVVENDQLEGIFTERDALNKINIDAAERADRPISSVMTSKPVTLQGRDKIAFALHHMNLGGFRHIPILEGDKLTGVISIRDILGYLTDRSNSEQ</sequence>
<dbReference type="SUPFAM" id="SSF54631">
    <property type="entry name" value="CBS-domain pair"/>
    <property type="match status" value="1"/>
</dbReference>
<dbReference type="RefSeq" id="WP_145057623.1">
    <property type="nucleotide sequence ID" value="NZ_CP036263.1"/>
</dbReference>
<keyword evidence="1 2" id="KW-0129">CBS domain</keyword>
<proteinExistence type="predicted"/>
<reference evidence="4 5" key="1">
    <citation type="submission" date="2019-02" db="EMBL/GenBank/DDBJ databases">
        <title>Deep-cultivation of Planctomycetes and their phenomic and genomic characterization uncovers novel biology.</title>
        <authorList>
            <person name="Wiegand S."/>
            <person name="Jogler M."/>
            <person name="Boedeker C."/>
            <person name="Pinto D."/>
            <person name="Vollmers J."/>
            <person name="Rivas-Marin E."/>
            <person name="Kohn T."/>
            <person name="Peeters S.H."/>
            <person name="Heuer A."/>
            <person name="Rast P."/>
            <person name="Oberbeckmann S."/>
            <person name="Bunk B."/>
            <person name="Jeske O."/>
            <person name="Meyerdierks A."/>
            <person name="Storesund J.E."/>
            <person name="Kallscheuer N."/>
            <person name="Luecker S."/>
            <person name="Lage O.M."/>
            <person name="Pohl T."/>
            <person name="Merkel B.J."/>
            <person name="Hornburger P."/>
            <person name="Mueller R.-W."/>
            <person name="Bruemmer F."/>
            <person name="Labrenz M."/>
            <person name="Spormann A.M."/>
            <person name="Op den Camp H."/>
            <person name="Overmann J."/>
            <person name="Amann R."/>
            <person name="Jetten M.S.M."/>
            <person name="Mascher T."/>
            <person name="Medema M.H."/>
            <person name="Devos D.P."/>
            <person name="Kaster A.-K."/>
            <person name="Ovreas L."/>
            <person name="Rohde M."/>
            <person name="Galperin M.Y."/>
            <person name="Jogler C."/>
        </authorList>
    </citation>
    <scope>NUCLEOTIDE SEQUENCE [LARGE SCALE GENOMIC DNA]</scope>
    <source>
        <strain evidence="4 5">HG15A2</strain>
    </source>
</reference>
<dbReference type="Proteomes" id="UP000319852">
    <property type="component" value="Chromosome"/>
</dbReference>
<organism evidence="4 5">
    <name type="scientific">Adhaeretor mobilis</name>
    <dbReference type="NCBI Taxonomy" id="1930276"/>
    <lineage>
        <taxon>Bacteria</taxon>
        <taxon>Pseudomonadati</taxon>
        <taxon>Planctomycetota</taxon>
        <taxon>Planctomycetia</taxon>
        <taxon>Pirellulales</taxon>
        <taxon>Lacipirellulaceae</taxon>
        <taxon>Adhaeretor</taxon>
    </lineage>
</organism>
<dbReference type="InterPro" id="IPR051257">
    <property type="entry name" value="Diverse_CBS-Domain"/>
</dbReference>
<dbReference type="InterPro" id="IPR000644">
    <property type="entry name" value="CBS_dom"/>
</dbReference>
<evidence type="ECO:0000256" key="2">
    <source>
        <dbReference type="PROSITE-ProRule" id="PRU00703"/>
    </source>
</evidence>
<dbReference type="Pfam" id="PF00571">
    <property type="entry name" value="CBS"/>
    <property type="match status" value="2"/>
</dbReference>
<dbReference type="EMBL" id="CP036263">
    <property type="protein sequence ID" value="QDS97331.1"/>
    <property type="molecule type" value="Genomic_DNA"/>
</dbReference>
<dbReference type="OrthoDB" id="5295985at2"/>
<gene>
    <name evidence="4" type="ORF">HG15A2_05920</name>
</gene>
<name>A0A517MR38_9BACT</name>
<feature type="domain" description="CBS" evidence="3">
    <location>
        <begin position="49"/>
        <end position="105"/>
    </location>
</feature>
<dbReference type="PANTHER" id="PTHR43080">
    <property type="entry name" value="CBS DOMAIN-CONTAINING PROTEIN CBSX3, MITOCHONDRIAL"/>
    <property type="match status" value="1"/>
</dbReference>
<protein>
    <submittedName>
        <fullName evidence="4">Inosine 5'-monophosphate dehydrogenase</fullName>
    </submittedName>
</protein>
<dbReference type="Gene3D" id="3.10.580.10">
    <property type="entry name" value="CBS-domain"/>
    <property type="match status" value="1"/>
</dbReference>
<evidence type="ECO:0000313" key="4">
    <source>
        <dbReference type="EMBL" id="QDS97331.1"/>
    </source>
</evidence>
<dbReference type="KEGG" id="amob:HG15A2_05920"/>
<keyword evidence="5" id="KW-1185">Reference proteome</keyword>
<evidence type="ECO:0000259" key="3">
    <source>
        <dbReference type="PROSITE" id="PS51371"/>
    </source>
</evidence>
<dbReference type="SMART" id="SM00116">
    <property type="entry name" value="CBS"/>
    <property type="match status" value="2"/>
</dbReference>
<dbReference type="InterPro" id="IPR046342">
    <property type="entry name" value="CBS_dom_sf"/>
</dbReference>
<dbReference type="PANTHER" id="PTHR43080:SF2">
    <property type="entry name" value="CBS DOMAIN-CONTAINING PROTEIN"/>
    <property type="match status" value="1"/>
</dbReference>
<evidence type="ECO:0000313" key="5">
    <source>
        <dbReference type="Proteomes" id="UP000319852"/>
    </source>
</evidence>
<accession>A0A517MR38</accession>
<evidence type="ECO:0000256" key="1">
    <source>
        <dbReference type="ARBA" id="ARBA00023122"/>
    </source>
</evidence>
<dbReference type="AlphaFoldDB" id="A0A517MR38"/>
<dbReference type="PROSITE" id="PS51371">
    <property type="entry name" value="CBS"/>
    <property type="match status" value="2"/>
</dbReference>
<feature type="domain" description="CBS" evidence="3">
    <location>
        <begin position="115"/>
        <end position="171"/>
    </location>
</feature>